<dbReference type="EMBL" id="RZYA01000034">
    <property type="protein sequence ID" value="RVU15241.1"/>
    <property type="molecule type" value="Genomic_DNA"/>
</dbReference>
<dbReference type="PANTHER" id="PTHR43101">
    <property type="entry name" value="BETA-FRUCTOSIDASE"/>
    <property type="match status" value="1"/>
</dbReference>
<dbReference type="InterPro" id="IPR013148">
    <property type="entry name" value="Glyco_hydro_32_N"/>
</dbReference>
<evidence type="ECO:0000256" key="2">
    <source>
        <dbReference type="ARBA" id="ARBA00012758"/>
    </source>
</evidence>
<dbReference type="Proteomes" id="UP000283128">
    <property type="component" value="Unassembled WGS sequence"/>
</dbReference>
<dbReference type="InterPro" id="IPR023296">
    <property type="entry name" value="Glyco_hydro_beta-prop_sf"/>
</dbReference>
<dbReference type="PANTHER" id="PTHR43101:SF1">
    <property type="entry name" value="BETA-FRUCTOSIDASE"/>
    <property type="match status" value="1"/>
</dbReference>
<sequence length="476" mass="53056">MQGSVFFRPSDGWVGDVIPFERDGELNLFYLHEHRADPKPGTSWSLAVTRDLLHIEDRGVALAHGADDEGDFNAYTGSVVQDAEGTYHLFYTGQNPRIVGDGGAPLQLVMHATSSGDLTSWVRHPEHTFGAPDGYESADWRDPFVYFDEQHGTWRMLIAARHREGPERRRGLIAGCESGDLVTWKYAEPFWDPRRCITHECPEVFALGEWWYLVYSEFSESFATRYRMARSPEGPWRVPERDTVDGRAFYAAKSAEVGGRRIFAGWIASREGDTDDGAWQWAGTLSLLEATQNADGTLAFSPPVEVFAAFGREVATGLAPAALSAPDGFDCLVSDVPLPEQAYIRAEFAVEPGTSECGLLLRTGADGDQGYVVRLEPRRGRMVLDRWPRRRTGDAQWQISGDVPYVIELERPADLSGRTHTLEVILEEDIAVVTLDRQVCLSTRLYDITHDRLGVFVGEGGAELLDLTVRVRDTAE</sequence>
<dbReference type="Gene3D" id="2.60.120.560">
    <property type="entry name" value="Exo-inulinase, domain 1"/>
    <property type="match status" value="1"/>
</dbReference>
<dbReference type="GO" id="GO:0005975">
    <property type="term" value="P:carbohydrate metabolic process"/>
    <property type="evidence" value="ECO:0007669"/>
    <property type="project" value="InterPro"/>
</dbReference>
<dbReference type="CDD" id="cd08995">
    <property type="entry name" value="GH32_EcAec43-like"/>
    <property type="match status" value="1"/>
</dbReference>
<evidence type="ECO:0000256" key="3">
    <source>
        <dbReference type="ARBA" id="ARBA00022801"/>
    </source>
</evidence>
<evidence type="ECO:0000256" key="4">
    <source>
        <dbReference type="ARBA" id="ARBA00023295"/>
    </source>
</evidence>
<protein>
    <recommendedName>
        <fullName evidence="2">beta-fructofuranosidase</fullName>
        <ecNumber evidence="2">3.2.1.26</ecNumber>
    </recommendedName>
</protein>
<organism evidence="6 7">
    <name type="scientific">Streptomyces antnestii</name>
    <dbReference type="NCBI Taxonomy" id="2494256"/>
    <lineage>
        <taxon>Bacteria</taxon>
        <taxon>Bacillati</taxon>
        <taxon>Actinomycetota</taxon>
        <taxon>Actinomycetes</taxon>
        <taxon>Kitasatosporales</taxon>
        <taxon>Streptomycetaceae</taxon>
        <taxon>Streptomyces</taxon>
    </lineage>
</organism>
<dbReference type="GO" id="GO:0004564">
    <property type="term" value="F:beta-fructofuranosidase activity"/>
    <property type="evidence" value="ECO:0007669"/>
    <property type="project" value="UniProtKB-EC"/>
</dbReference>
<evidence type="ECO:0000259" key="5">
    <source>
        <dbReference type="Pfam" id="PF00251"/>
    </source>
</evidence>
<dbReference type="InterPro" id="IPR001362">
    <property type="entry name" value="Glyco_hydro_32"/>
</dbReference>
<dbReference type="EC" id="3.2.1.26" evidence="2"/>
<name>A0A437NYZ7_9ACTN</name>
<accession>A0A437NYZ7</accession>
<dbReference type="InterPro" id="IPR051214">
    <property type="entry name" value="GH32_Enzymes"/>
</dbReference>
<dbReference type="Pfam" id="PF00251">
    <property type="entry name" value="Glyco_hydro_32N"/>
    <property type="match status" value="1"/>
</dbReference>
<comment type="similarity">
    <text evidence="1">Belongs to the glycosyl hydrolase 32 family.</text>
</comment>
<keyword evidence="3 6" id="KW-0378">Hydrolase</keyword>
<dbReference type="Gene3D" id="2.115.10.20">
    <property type="entry name" value="Glycosyl hydrolase domain, family 43"/>
    <property type="match status" value="1"/>
</dbReference>
<dbReference type="OrthoDB" id="9759709at2"/>
<keyword evidence="4" id="KW-0326">Glycosidase</keyword>
<reference evidence="6 7" key="1">
    <citation type="submission" date="2019-01" db="EMBL/GenBank/DDBJ databases">
        <title>Genome sequences of Streptomyces and Rhizobium isolates collected from root and soil.</title>
        <authorList>
            <person name="Chhettri S."/>
            <person name="Sevigny J.L."/>
            <person name="Sen A."/>
            <person name="Ennis N."/>
            <person name="Tisa L."/>
        </authorList>
    </citation>
    <scope>NUCLEOTIDE SEQUENCE [LARGE SCALE GENOMIC DNA]</scope>
    <source>
        <strain evidence="6 7">San01</strain>
    </source>
</reference>
<gene>
    <name evidence="6" type="ORF">EOT10_39420</name>
</gene>
<keyword evidence="7" id="KW-1185">Reference proteome</keyword>
<proteinExistence type="inferred from homology"/>
<evidence type="ECO:0000313" key="6">
    <source>
        <dbReference type="EMBL" id="RVU15241.1"/>
    </source>
</evidence>
<comment type="caution">
    <text evidence="6">The sequence shown here is derived from an EMBL/GenBank/DDBJ whole genome shotgun (WGS) entry which is preliminary data.</text>
</comment>
<dbReference type="AlphaFoldDB" id="A0A437NYZ7"/>
<evidence type="ECO:0000313" key="7">
    <source>
        <dbReference type="Proteomes" id="UP000283128"/>
    </source>
</evidence>
<dbReference type="SMART" id="SM00640">
    <property type="entry name" value="Glyco_32"/>
    <property type="match status" value="1"/>
</dbReference>
<evidence type="ECO:0000256" key="1">
    <source>
        <dbReference type="ARBA" id="ARBA00009902"/>
    </source>
</evidence>
<dbReference type="SUPFAM" id="SSF75005">
    <property type="entry name" value="Arabinanase/levansucrase/invertase"/>
    <property type="match status" value="1"/>
</dbReference>
<feature type="domain" description="Glycosyl hydrolase family 32 N-terminal" evidence="5">
    <location>
        <begin position="7"/>
        <end position="290"/>
    </location>
</feature>